<keyword evidence="1" id="KW-1133">Transmembrane helix</keyword>
<dbReference type="AlphaFoldDB" id="A0A5B9Q8J0"/>
<dbReference type="SUPFAM" id="SSF54523">
    <property type="entry name" value="Pili subunits"/>
    <property type="match status" value="1"/>
</dbReference>
<accession>A0A5B9Q8J0</accession>
<keyword evidence="1" id="KW-0812">Transmembrane</keyword>
<dbReference type="PANTHER" id="PTHR30093:SF2">
    <property type="entry name" value="TYPE II SECRETION SYSTEM PROTEIN H"/>
    <property type="match status" value="1"/>
</dbReference>
<dbReference type="OrthoDB" id="266791at2"/>
<dbReference type="Proteomes" id="UP000323917">
    <property type="component" value="Chromosome"/>
</dbReference>
<protein>
    <recommendedName>
        <fullName evidence="4">Type II secretion system protein G</fullName>
    </recommendedName>
</protein>
<dbReference type="InterPro" id="IPR045584">
    <property type="entry name" value="Pilin-like"/>
</dbReference>
<dbReference type="PANTHER" id="PTHR30093">
    <property type="entry name" value="GENERAL SECRETION PATHWAY PROTEIN G"/>
    <property type="match status" value="1"/>
</dbReference>
<evidence type="ECO:0000313" key="3">
    <source>
        <dbReference type="Proteomes" id="UP000323917"/>
    </source>
</evidence>
<keyword evidence="1" id="KW-0472">Membrane</keyword>
<dbReference type="Gene3D" id="3.30.700.10">
    <property type="entry name" value="Glycoprotein, Type 4 Pilin"/>
    <property type="match status" value="1"/>
</dbReference>
<organism evidence="2 3">
    <name type="scientific">Bythopirellula goksoeyrii</name>
    <dbReference type="NCBI Taxonomy" id="1400387"/>
    <lineage>
        <taxon>Bacteria</taxon>
        <taxon>Pseudomonadati</taxon>
        <taxon>Planctomycetota</taxon>
        <taxon>Planctomycetia</taxon>
        <taxon>Pirellulales</taxon>
        <taxon>Lacipirellulaceae</taxon>
        <taxon>Bythopirellula</taxon>
    </lineage>
</organism>
<gene>
    <name evidence="2" type="ORF">Pr1d_11350</name>
</gene>
<name>A0A5B9Q8J0_9BACT</name>
<dbReference type="KEGG" id="bgok:Pr1d_11350"/>
<evidence type="ECO:0000256" key="1">
    <source>
        <dbReference type="SAM" id="Phobius"/>
    </source>
</evidence>
<evidence type="ECO:0008006" key="4">
    <source>
        <dbReference type="Google" id="ProtNLM"/>
    </source>
</evidence>
<sequence length="202" mass="23187">MGIASLKHGSQLMRIGASLIELLVVLFIIGIMMSLLLPALQNARNSAQDKVCQNNIYQLHVALSRYIDAKRMFPDPHRWPVDTLKWMEQRPLADLMKDNYDPNAVFPRPPLLRCPMQEEFPSRVATVDVCHYVLTVTRNPSGKPEGPRWEIHDRQLLDDNISEEPWYIGPEISHLAQQRIFTSKEGPHTSGLFMTRYGLMPQ</sequence>
<evidence type="ECO:0000313" key="2">
    <source>
        <dbReference type="EMBL" id="QEG33865.1"/>
    </source>
</evidence>
<keyword evidence="3" id="KW-1185">Reference proteome</keyword>
<proteinExistence type="predicted"/>
<dbReference type="RefSeq" id="WP_148072582.1">
    <property type="nucleotide sequence ID" value="NZ_CP042913.1"/>
</dbReference>
<feature type="transmembrane region" description="Helical" evidence="1">
    <location>
        <begin position="12"/>
        <end position="37"/>
    </location>
</feature>
<dbReference type="EMBL" id="CP042913">
    <property type="protein sequence ID" value="QEG33865.1"/>
    <property type="molecule type" value="Genomic_DNA"/>
</dbReference>
<reference evidence="2 3" key="1">
    <citation type="submission" date="2019-08" db="EMBL/GenBank/DDBJ databases">
        <title>Deep-cultivation of Planctomycetes and their phenomic and genomic characterization uncovers novel biology.</title>
        <authorList>
            <person name="Wiegand S."/>
            <person name="Jogler M."/>
            <person name="Boedeker C."/>
            <person name="Pinto D."/>
            <person name="Vollmers J."/>
            <person name="Rivas-Marin E."/>
            <person name="Kohn T."/>
            <person name="Peeters S.H."/>
            <person name="Heuer A."/>
            <person name="Rast P."/>
            <person name="Oberbeckmann S."/>
            <person name="Bunk B."/>
            <person name="Jeske O."/>
            <person name="Meyerdierks A."/>
            <person name="Storesund J.E."/>
            <person name="Kallscheuer N."/>
            <person name="Luecker S."/>
            <person name="Lage O.M."/>
            <person name="Pohl T."/>
            <person name="Merkel B.J."/>
            <person name="Hornburger P."/>
            <person name="Mueller R.-W."/>
            <person name="Bruemmer F."/>
            <person name="Labrenz M."/>
            <person name="Spormann A.M."/>
            <person name="Op den Camp H."/>
            <person name="Overmann J."/>
            <person name="Amann R."/>
            <person name="Jetten M.S.M."/>
            <person name="Mascher T."/>
            <person name="Medema M.H."/>
            <person name="Devos D.P."/>
            <person name="Kaster A.-K."/>
            <person name="Ovreas L."/>
            <person name="Rohde M."/>
            <person name="Galperin M.Y."/>
            <person name="Jogler C."/>
        </authorList>
    </citation>
    <scope>NUCLEOTIDE SEQUENCE [LARGE SCALE GENOMIC DNA]</scope>
    <source>
        <strain evidence="2 3">Pr1d</strain>
    </source>
</reference>